<protein>
    <submittedName>
        <fullName evidence="1">(diamondback moth) hypothetical protein</fullName>
    </submittedName>
</protein>
<accession>A0A8S4FWU0</accession>
<reference evidence="1" key="1">
    <citation type="submission" date="2020-11" db="EMBL/GenBank/DDBJ databases">
        <authorList>
            <person name="Whiteford S."/>
        </authorList>
    </citation>
    <scope>NUCLEOTIDE SEQUENCE</scope>
</reference>
<organism evidence="1 2">
    <name type="scientific">Plutella xylostella</name>
    <name type="common">Diamondback moth</name>
    <name type="synonym">Plutella maculipennis</name>
    <dbReference type="NCBI Taxonomy" id="51655"/>
    <lineage>
        <taxon>Eukaryota</taxon>
        <taxon>Metazoa</taxon>
        <taxon>Ecdysozoa</taxon>
        <taxon>Arthropoda</taxon>
        <taxon>Hexapoda</taxon>
        <taxon>Insecta</taxon>
        <taxon>Pterygota</taxon>
        <taxon>Neoptera</taxon>
        <taxon>Endopterygota</taxon>
        <taxon>Lepidoptera</taxon>
        <taxon>Glossata</taxon>
        <taxon>Ditrysia</taxon>
        <taxon>Yponomeutoidea</taxon>
        <taxon>Plutellidae</taxon>
        <taxon>Plutella</taxon>
    </lineage>
</organism>
<name>A0A8S4FWU0_PLUXY</name>
<sequence>MSLTSRRKLLDLTFLHGLLRNRINCPQLLSRVEITVPNRLPRSNVYKHVFLVRAGVNYSWHIEWAVKLDDLLGVPAIQGDKLVLQIKQDELVNYYSTDEKIIEVQDPEVLTWIQARVECALILAMEDKRCPTQF</sequence>
<evidence type="ECO:0000313" key="2">
    <source>
        <dbReference type="Proteomes" id="UP000653454"/>
    </source>
</evidence>
<comment type="caution">
    <text evidence="1">The sequence shown here is derived from an EMBL/GenBank/DDBJ whole genome shotgun (WGS) entry which is preliminary data.</text>
</comment>
<gene>
    <name evidence="1" type="ORF">PLXY2_LOCUS10873</name>
</gene>
<evidence type="ECO:0000313" key="1">
    <source>
        <dbReference type="EMBL" id="CAG9132599.1"/>
    </source>
</evidence>
<dbReference type="Proteomes" id="UP000653454">
    <property type="component" value="Unassembled WGS sequence"/>
</dbReference>
<keyword evidence="2" id="KW-1185">Reference proteome</keyword>
<proteinExistence type="predicted"/>
<dbReference type="AlphaFoldDB" id="A0A8S4FWU0"/>
<dbReference type="EMBL" id="CAJHNJ030000051">
    <property type="protein sequence ID" value="CAG9132599.1"/>
    <property type="molecule type" value="Genomic_DNA"/>
</dbReference>